<dbReference type="EMBL" id="CP012275">
    <property type="protein sequence ID" value="AMV62341.1"/>
    <property type="molecule type" value="Genomic_DNA"/>
</dbReference>
<dbReference type="RefSeq" id="WP_046871704.1">
    <property type="nucleotide sequence ID" value="NZ_BAAAXI010000019.1"/>
</dbReference>
<gene>
    <name evidence="1" type="ORF">ADU70_0845</name>
</gene>
<proteinExistence type="predicted"/>
<name>A0AAC9B1D5_9LACO</name>
<protein>
    <submittedName>
        <fullName evidence="1">Uncharacterized protein</fullName>
    </submittedName>
</protein>
<dbReference type="Proteomes" id="UP000076405">
    <property type="component" value="Chromosome"/>
</dbReference>
<evidence type="ECO:0000313" key="2">
    <source>
        <dbReference type="Proteomes" id="UP000076405"/>
    </source>
</evidence>
<reference evidence="1 2" key="1">
    <citation type="journal article" date="2016" name="PLoS ONE">
        <title>The Identification of Novel Diagnostic Marker Genes for the Detection of Beer Spoiling Pediococcus damnosus Strains Using the BlAst Diagnostic Gene findEr.</title>
        <authorList>
            <person name="Behr J."/>
            <person name="Geissler A.J."/>
            <person name="Schmid J."/>
            <person name="Zehe A."/>
            <person name="Vogel R.F."/>
        </authorList>
    </citation>
    <scope>NUCLEOTIDE SEQUENCE [LARGE SCALE GENOMIC DNA]</scope>
    <source>
        <strain evidence="1 2">TMW 2.1533</strain>
    </source>
</reference>
<dbReference type="GeneID" id="57277059"/>
<evidence type="ECO:0000313" key="1">
    <source>
        <dbReference type="EMBL" id="AMV62341.1"/>
    </source>
</evidence>
<organism evidence="1 2">
    <name type="scientific">Pediococcus damnosus</name>
    <dbReference type="NCBI Taxonomy" id="51663"/>
    <lineage>
        <taxon>Bacteria</taxon>
        <taxon>Bacillati</taxon>
        <taxon>Bacillota</taxon>
        <taxon>Bacilli</taxon>
        <taxon>Lactobacillales</taxon>
        <taxon>Lactobacillaceae</taxon>
        <taxon>Pediococcus</taxon>
    </lineage>
</organism>
<accession>A0AAC9B1D5</accession>
<sequence length="108" mass="12353">MTIDGIVGNIVSEINMRLHPRTDGIKYQFERCTFPVTFTRDGYKEADGCIIFLVEPDGKYTVNKFDTRYMDVEDPISKIYHGAYFECDEEPAAMDELIKKVADGVSEK</sequence>
<dbReference type="AlphaFoldDB" id="A0AAC9B1D5"/>